<dbReference type="AlphaFoldDB" id="A0A0F9I6A0"/>
<accession>A0A0F9I6A0</accession>
<proteinExistence type="predicted"/>
<organism evidence="1">
    <name type="scientific">marine sediment metagenome</name>
    <dbReference type="NCBI Taxonomy" id="412755"/>
    <lineage>
        <taxon>unclassified sequences</taxon>
        <taxon>metagenomes</taxon>
        <taxon>ecological metagenomes</taxon>
    </lineage>
</organism>
<comment type="caution">
    <text evidence="1">The sequence shown here is derived from an EMBL/GenBank/DDBJ whole genome shotgun (WGS) entry which is preliminary data.</text>
</comment>
<sequence>MGSEVYAGNIGDIQLAGASKGVALTTAAAFTGFPEGTHWISLTPRNFATAVVARFLLSPYLLIFKTTDSLIAATNYTDLSSAAQDADAGTNVVLSSLDTLANGDAMFVGSHIPFAGAHLTVDDANTNGNNLTVDYWDGSAWSDISDTDNTDTGASLAQTGTVTWTVPSDWATARLVDVVYTLTDATGTATDSPIPLLLGNNVIAVTGAGTFTIVLPTGATGFAISDAATVTDSPKALVAGSQTITVTGTGNVNVDISRLDPHSLHLGTPGIYWTRWEWSDTLDSPTTLDQILAINRLTTYAELVAGQAFETTVDFGPGGLSGVEALSDAGTANLVVNCATRSSTRKFA</sequence>
<evidence type="ECO:0000313" key="1">
    <source>
        <dbReference type="EMBL" id="KKM15179.1"/>
    </source>
</evidence>
<name>A0A0F9I6A0_9ZZZZ</name>
<dbReference type="EMBL" id="LAZR01014968">
    <property type="protein sequence ID" value="KKM15179.1"/>
    <property type="molecule type" value="Genomic_DNA"/>
</dbReference>
<reference evidence="1" key="1">
    <citation type="journal article" date="2015" name="Nature">
        <title>Complex archaea that bridge the gap between prokaryotes and eukaryotes.</title>
        <authorList>
            <person name="Spang A."/>
            <person name="Saw J.H."/>
            <person name="Jorgensen S.L."/>
            <person name="Zaremba-Niedzwiedzka K."/>
            <person name="Martijn J."/>
            <person name="Lind A.E."/>
            <person name="van Eijk R."/>
            <person name="Schleper C."/>
            <person name="Guy L."/>
            <person name="Ettema T.J."/>
        </authorList>
    </citation>
    <scope>NUCLEOTIDE SEQUENCE</scope>
</reference>
<protein>
    <submittedName>
        <fullName evidence="1">Uncharacterized protein</fullName>
    </submittedName>
</protein>
<gene>
    <name evidence="1" type="ORF">LCGC14_1698700</name>
</gene>